<feature type="chain" id="PRO_5014951719" description="Beta-galactosidase" evidence="9">
    <location>
        <begin position="25"/>
        <end position="626"/>
    </location>
</feature>
<dbReference type="OrthoDB" id="9813184at2"/>
<evidence type="ECO:0000256" key="6">
    <source>
        <dbReference type="PIRSR" id="PIRSR006336-1"/>
    </source>
</evidence>
<evidence type="ECO:0000256" key="1">
    <source>
        <dbReference type="ARBA" id="ARBA00009809"/>
    </source>
</evidence>
<evidence type="ECO:0000256" key="7">
    <source>
        <dbReference type="RuleBase" id="RU000675"/>
    </source>
</evidence>
<dbReference type="InterPro" id="IPR031330">
    <property type="entry name" value="Gly_Hdrlase_35_cat"/>
</dbReference>
<dbReference type="SUPFAM" id="SSF51445">
    <property type="entry name" value="(Trans)glycosidases"/>
    <property type="match status" value="1"/>
</dbReference>
<comment type="catalytic activity">
    <reaction evidence="7">
        <text>Hydrolysis of terminal non-reducing beta-D-galactose residues in beta-D-galactosides.</text>
        <dbReference type="EC" id="3.2.1.23"/>
    </reaction>
</comment>
<comment type="similarity">
    <text evidence="1 8">Belongs to the glycosyl hydrolase 35 family.</text>
</comment>
<evidence type="ECO:0000259" key="10">
    <source>
        <dbReference type="Pfam" id="PF01301"/>
    </source>
</evidence>
<dbReference type="InterPro" id="IPR019801">
    <property type="entry name" value="Glyco_hydro_35_CS"/>
</dbReference>
<evidence type="ECO:0000313" key="14">
    <source>
        <dbReference type="Proteomes" id="UP000239735"/>
    </source>
</evidence>
<dbReference type="PROSITE" id="PS01182">
    <property type="entry name" value="GLYCOSYL_HYDROL_F35"/>
    <property type="match status" value="1"/>
</dbReference>
<keyword evidence="5 7" id="KW-0326">Glycosidase</keyword>
<dbReference type="Pfam" id="PF21467">
    <property type="entry name" value="BetaGal_gal-bd"/>
    <property type="match status" value="1"/>
</dbReference>
<protein>
    <recommendedName>
        <fullName evidence="7">Beta-galactosidase</fullName>
        <ecNumber evidence="7">3.2.1.23</ecNumber>
    </recommendedName>
</protein>
<dbReference type="InterPro" id="IPR026283">
    <property type="entry name" value="B-gal_1-like"/>
</dbReference>
<dbReference type="InterPro" id="IPR001944">
    <property type="entry name" value="Glycoside_Hdrlase_35"/>
</dbReference>
<evidence type="ECO:0000259" key="11">
    <source>
        <dbReference type="Pfam" id="PF21317"/>
    </source>
</evidence>
<organism evidence="13 14">
    <name type="scientific">Candidatus Sulfuritelmatomonas gaucii</name>
    <dbReference type="NCBI Taxonomy" id="2043161"/>
    <lineage>
        <taxon>Bacteria</taxon>
        <taxon>Pseudomonadati</taxon>
        <taxon>Acidobacteriota</taxon>
        <taxon>Terriglobia</taxon>
        <taxon>Terriglobales</taxon>
        <taxon>Acidobacteriaceae</taxon>
        <taxon>Candidatus Sulfuritelmatomonas</taxon>
    </lineage>
</organism>
<dbReference type="Proteomes" id="UP000239735">
    <property type="component" value="Unassembled WGS sequence"/>
</dbReference>
<keyword evidence="3 7" id="KW-0378">Hydrolase</keyword>
<dbReference type="Gene3D" id="3.20.20.80">
    <property type="entry name" value="Glycosidases"/>
    <property type="match status" value="1"/>
</dbReference>
<feature type="active site" description="Proton donor" evidence="6">
    <location>
        <position position="197"/>
    </location>
</feature>
<dbReference type="InterPro" id="IPR008979">
    <property type="entry name" value="Galactose-bd-like_sf"/>
</dbReference>
<accession>A0A2N9LLM2</accession>
<keyword evidence="2 9" id="KW-0732">Signal</keyword>
<evidence type="ECO:0000256" key="9">
    <source>
        <dbReference type="SAM" id="SignalP"/>
    </source>
</evidence>
<dbReference type="SUPFAM" id="SSF49785">
    <property type="entry name" value="Galactose-binding domain-like"/>
    <property type="match status" value="1"/>
</dbReference>
<dbReference type="Gene3D" id="2.60.120.260">
    <property type="entry name" value="Galactose-binding domain-like"/>
    <property type="match status" value="2"/>
</dbReference>
<dbReference type="InterPro" id="IPR048912">
    <property type="entry name" value="BetaGal1-like_ABD1"/>
</dbReference>
<dbReference type="PANTHER" id="PTHR23421">
    <property type="entry name" value="BETA-GALACTOSIDASE RELATED"/>
    <property type="match status" value="1"/>
</dbReference>
<evidence type="ECO:0000256" key="8">
    <source>
        <dbReference type="RuleBase" id="RU003679"/>
    </source>
</evidence>
<dbReference type="FunFam" id="2.60.120.260:FF:000049">
    <property type="entry name" value="Beta-galactosidase"/>
    <property type="match status" value="1"/>
</dbReference>
<dbReference type="AlphaFoldDB" id="A0A2N9LLM2"/>
<dbReference type="PRINTS" id="PR00742">
    <property type="entry name" value="GLHYDRLASE35"/>
</dbReference>
<reference evidence="14" key="1">
    <citation type="submission" date="2018-02" db="EMBL/GenBank/DDBJ databases">
        <authorList>
            <person name="Hausmann B."/>
        </authorList>
    </citation>
    <scope>NUCLEOTIDE SEQUENCE [LARGE SCALE GENOMIC DNA]</scope>
    <source>
        <strain evidence="14">Peat soil MAG SbA5</strain>
    </source>
</reference>
<evidence type="ECO:0000256" key="3">
    <source>
        <dbReference type="ARBA" id="ARBA00022801"/>
    </source>
</evidence>
<dbReference type="InterPro" id="IPR017853">
    <property type="entry name" value="GH"/>
</dbReference>
<dbReference type="InterPro" id="IPR048913">
    <property type="entry name" value="BetaGal_gal-bd"/>
</dbReference>
<dbReference type="GO" id="GO:0005975">
    <property type="term" value="P:carbohydrate metabolic process"/>
    <property type="evidence" value="ECO:0007669"/>
    <property type="project" value="InterPro"/>
</dbReference>
<sequence length="626" mass="69087">MKIPLKLLFSVAVIALLDSTCAFAAAAPSSAVDRSPDTASHSFQAENGKFLLDGKPFQIISGEMHYPRIPRAYWRARFRMAKAMGLNTITPYVFWNEHEPQPGVYDFSGQRDIAEFIREAQSEGLYVILRPGPYVCAEWEWGGYPSWLLKQHGIVVRSSDPKFMQPARRWLLRLGKELAPLQIGNGGPIIAVQVENEYGSFGNDHEYMDQIHRDLVDAGFTKAMLYTADGPEQVPNGSLAELPAVVNFAPGNAKHAFETLHKLRPTGPIMAGEWWDGWFDFWGGPHHTTNAKAEAAELSWILSQGASISIYMFHGGTNFGWMNGANMDNTPYRPDVTSYDYDAALDESGRPTPKYFLFRDAITEATGKAPPPVPDVAPPIAMPPAQLNQSVSFWTSLPQPLHSEQVLTMEDLDQAYGYILYRTSIPSPVSGDLVLDELHDYALIYSDGKLIGTLDRRLEQNTLHVNLTQPNTRLDILVENTGRVNFTRAIRGERQGITHKVTLAGNPLTGWQIYSLPMGNPDTLPFRAANCTGACFYRGTLQVDHAGDTYLDTGSFTKGFVWVNGHPLGRIWNIGPQMTLYLPGPWLHKGANDVIVFDLEGAPGRTVSGVSSPNLGAATSQAPPAN</sequence>
<evidence type="ECO:0000256" key="4">
    <source>
        <dbReference type="ARBA" id="ARBA00023180"/>
    </source>
</evidence>
<evidence type="ECO:0000313" key="13">
    <source>
        <dbReference type="EMBL" id="SPE24150.1"/>
    </source>
</evidence>
<feature type="signal peptide" evidence="9">
    <location>
        <begin position="1"/>
        <end position="24"/>
    </location>
</feature>
<feature type="domain" description="Beta-galactosidase 1-like first all-beta" evidence="11">
    <location>
        <begin position="407"/>
        <end position="516"/>
    </location>
</feature>
<dbReference type="FunFam" id="3.20.20.80:FF:000017">
    <property type="entry name" value="Beta-galactosidase"/>
    <property type="match status" value="1"/>
</dbReference>
<gene>
    <name evidence="13" type="primary">bga</name>
    <name evidence="13" type="ORF">SBA5_430029</name>
</gene>
<dbReference type="Pfam" id="PF21317">
    <property type="entry name" value="BetaGal_ABD_1"/>
    <property type="match status" value="1"/>
</dbReference>
<dbReference type="EC" id="3.2.1.23" evidence="7"/>
<feature type="domain" description="Glycoside hydrolase 35 catalytic" evidence="10">
    <location>
        <begin position="49"/>
        <end position="363"/>
    </location>
</feature>
<dbReference type="EMBL" id="OKRB01000101">
    <property type="protein sequence ID" value="SPE24150.1"/>
    <property type="molecule type" value="Genomic_DNA"/>
</dbReference>
<dbReference type="Pfam" id="PF01301">
    <property type="entry name" value="Glyco_hydro_35"/>
    <property type="match status" value="1"/>
</dbReference>
<feature type="active site" description="Nucleophile" evidence="6">
    <location>
        <position position="273"/>
    </location>
</feature>
<name>A0A2N9LLM2_9BACT</name>
<evidence type="ECO:0000259" key="12">
    <source>
        <dbReference type="Pfam" id="PF21467"/>
    </source>
</evidence>
<dbReference type="PIRSF" id="PIRSF006336">
    <property type="entry name" value="B-gal"/>
    <property type="match status" value="1"/>
</dbReference>
<dbReference type="GO" id="GO:0004565">
    <property type="term" value="F:beta-galactosidase activity"/>
    <property type="evidence" value="ECO:0007669"/>
    <property type="project" value="UniProtKB-EC"/>
</dbReference>
<evidence type="ECO:0000256" key="5">
    <source>
        <dbReference type="ARBA" id="ARBA00023295"/>
    </source>
</evidence>
<keyword evidence="4" id="KW-0325">Glycoprotein</keyword>
<proteinExistence type="inferred from homology"/>
<evidence type="ECO:0000256" key="2">
    <source>
        <dbReference type="ARBA" id="ARBA00022729"/>
    </source>
</evidence>
<feature type="domain" description="Beta-galactosidase galactose-binding" evidence="12">
    <location>
        <begin position="535"/>
        <end position="592"/>
    </location>
</feature>